<dbReference type="PANTHER" id="PTHR34153:SF2">
    <property type="entry name" value="SI:CH211-262H13.3-RELATED"/>
    <property type="match status" value="1"/>
</dbReference>
<dbReference type="InterPro" id="IPR032071">
    <property type="entry name" value="DUF4806"/>
</dbReference>
<dbReference type="GeneID" id="106180738"/>
<organism evidence="2 3">
    <name type="scientific">Lingula anatina</name>
    <name type="common">Brachiopod</name>
    <name type="synonym">Lingula unguis</name>
    <dbReference type="NCBI Taxonomy" id="7574"/>
    <lineage>
        <taxon>Eukaryota</taxon>
        <taxon>Metazoa</taxon>
        <taxon>Spiralia</taxon>
        <taxon>Lophotrochozoa</taxon>
        <taxon>Brachiopoda</taxon>
        <taxon>Linguliformea</taxon>
        <taxon>Lingulata</taxon>
        <taxon>Lingulida</taxon>
        <taxon>Linguloidea</taxon>
        <taxon>Lingulidae</taxon>
        <taxon>Lingula</taxon>
    </lineage>
</organism>
<evidence type="ECO:0000259" key="1">
    <source>
        <dbReference type="Pfam" id="PF16064"/>
    </source>
</evidence>
<evidence type="ECO:0000313" key="2">
    <source>
        <dbReference type="Proteomes" id="UP000085678"/>
    </source>
</evidence>
<reference evidence="3" key="1">
    <citation type="submission" date="2025-08" db="UniProtKB">
        <authorList>
            <consortium name="RefSeq"/>
        </authorList>
    </citation>
    <scope>IDENTIFICATION</scope>
    <source>
        <tissue evidence="3">Gonads</tissue>
    </source>
</reference>
<dbReference type="Proteomes" id="UP000085678">
    <property type="component" value="Unplaced"/>
</dbReference>
<protein>
    <submittedName>
        <fullName evidence="3">Uncharacterized protein LOC106180738</fullName>
    </submittedName>
</protein>
<keyword evidence="2" id="KW-1185">Reference proteome</keyword>
<dbReference type="InParanoid" id="A0A1S3KCW7"/>
<dbReference type="PANTHER" id="PTHR34153">
    <property type="entry name" value="SI:CH211-262H13.3-RELATED-RELATED"/>
    <property type="match status" value="1"/>
</dbReference>
<proteinExistence type="predicted"/>
<feature type="domain" description="DUF4806" evidence="1">
    <location>
        <begin position="66"/>
        <end position="148"/>
    </location>
</feature>
<name>A0A1S3KCW7_LINAN</name>
<gene>
    <name evidence="3" type="primary">LOC106180738</name>
</gene>
<sequence>MPARASVSAIKDGEVTIPTDQIERDRLIFTTLLQIKAMVKNNTIALSRLEQKLKEKRSPEVNIVSIEEFGFPMESKEDVSRVEIMLKDKQKMKLLSNHLATLGGFSTKEVVDRIMSNVFKTKLACQCNWVGKGGKVALKNLAITKAMKDAGRSRATEAELDTSIRLWLKNAHDRDGGRKLRAIKKEARDRQLALAEQHNMSFDSSTSEESD</sequence>
<dbReference type="KEGG" id="lak:106180738"/>
<dbReference type="AlphaFoldDB" id="A0A1S3KCW7"/>
<evidence type="ECO:0000313" key="3">
    <source>
        <dbReference type="RefSeq" id="XP_013420289.1"/>
    </source>
</evidence>
<accession>A0A1S3KCW7</accession>
<dbReference type="Pfam" id="PF16064">
    <property type="entry name" value="DUF4806"/>
    <property type="match status" value="1"/>
</dbReference>
<dbReference type="RefSeq" id="XP_013420289.1">
    <property type="nucleotide sequence ID" value="XM_013564835.1"/>
</dbReference>
<dbReference type="OrthoDB" id="6159834at2759"/>